<keyword evidence="4" id="KW-1185">Reference proteome</keyword>
<dbReference type="OrthoDB" id="8968203at2"/>
<name>A0A1D9MJV4_9ACTO</name>
<dbReference type="InterPro" id="IPR005545">
    <property type="entry name" value="YCII"/>
</dbReference>
<comment type="similarity">
    <text evidence="1">Belongs to the YciI family.</text>
</comment>
<dbReference type="RefSeq" id="WP_071164051.1">
    <property type="nucleotide sequence ID" value="NZ_CP017812.1"/>
</dbReference>
<dbReference type="Proteomes" id="UP000176288">
    <property type="component" value="Chromosome"/>
</dbReference>
<dbReference type="SUPFAM" id="SSF54909">
    <property type="entry name" value="Dimeric alpha+beta barrel"/>
    <property type="match status" value="1"/>
</dbReference>
<accession>A0A1D9MJV4</accession>
<reference evidence="3 4" key="1">
    <citation type="submission" date="2016-10" db="EMBL/GenBank/DDBJ databases">
        <title>Actinomyces aegypiusis sp. nov., isolated from the Aegypius monachus in Qinghai Tibet Plateau China.</title>
        <authorList>
            <person name="Wang Y."/>
        </authorList>
    </citation>
    <scope>NUCLEOTIDE SEQUENCE [LARGE SCALE GENOMIC DNA]</scope>
    <source>
        <strain evidence="3 4">VUL4_3</strain>
    </source>
</reference>
<evidence type="ECO:0000313" key="3">
    <source>
        <dbReference type="EMBL" id="AOZ72585.1"/>
    </source>
</evidence>
<feature type="domain" description="YCII-related" evidence="2">
    <location>
        <begin position="5"/>
        <end position="87"/>
    </location>
</feature>
<dbReference type="AlphaFoldDB" id="A0A1D9MJV4"/>
<evidence type="ECO:0000313" key="4">
    <source>
        <dbReference type="Proteomes" id="UP000176288"/>
    </source>
</evidence>
<protein>
    <recommendedName>
        <fullName evidence="2">YCII-related domain-containing protein</fullName>
    </recommendedName>
</protein>
<evidence type="ECO:0000256" key="1">
    <source>
        <dbReference type="ARBA" id="ARBA00007689"/>
    </source>
</evidence>
<dbReference type="Gene3D" id="3.30.70.1060">
    <property type="entry name" value="Dimeric alpha+beta barrel"/>
    <property type="match status" value="1"/>
</dbReference>
<dbReference type="EMBL" id="CP017812">
    <property type="protein sequence ID" value="AOZ72585.1"/>
    <property type="molecule type" value="Genomic_DNA"/>
</dbReference>
<proteinExistence type="inferred from homology"/>
<sequence length="94" mass="10585">MNTFTVEYVYATDQAEKMDALRPDHRTFLRGLHEQDVVVAVGSWATPAPGAYVFLRAEDESEALELLNNDPFLINNLIVDRKVHPFNLVIGLGK</sequence>
<organism evidence="3 4">
    <name type="scientific">Boudabousia tangfeifanii</name>
    <dbReference type="NCBI Taxonomy" id="1912795"/>
    <lineage>
        <taxon>Bacteria</taxon>
        <taxon>Bacillati</taxon>
        <taxon>Actinomycetota</taxon>
        <taxon>Actinomycetes</taxon>
        <taxon>Actinomycetales</taxon>
        <taxon>Actinomycetaceae</taxon>
        <taxon>Boudabousia</taxon>
    </lineage>
</organism>
<dbReference type="Pfam" id="PF03795">
    <property type="entry name" value="YCII"/>
    <property type="match status" value="1"/>
</dbReference>
<dbReference type="STRING" id="1912795.BK816_04160"/>
<gene>
    <name evidence="3" type="ORF">BK816_04160</name>
</gene>
<dbReference type="KEGG" id="avu:BK816_04160"/>
<dbReference type="InterPro" id="IPR011008">
    <property type="entry name" value="Dimeric_a/b-barrel"/>
</dbReference>
<evidence type="ECO:0000259" key="2">
    <source>
        <dbReference type="Pfam" id="PF03795"/>
    </source>
</evidence>